<evidence type="ECO:0000313" key="6">
    <source>
        <dbReference type="EMBL" id="MFC3877666.1"/>
    </source>
</evidence>
<feature type="domain" description="Cyclic nucleotide-binding" evidence="4">
    <location>
        <begin position="19"/>
        <end position="116"/>
    </location>
</feature>
<dbReference type="InterPro" id="IPR012318">
    <property type="entry name" value="HTH_CRP"/>
</dbReference>
<evidence type="ECO:0000313" key="7">
    <source>
        <dbReference type="Proteomes" id="UP001595812"/>
    </source>
</evidence>
<dbReference type="RefSeq" id="WP_386100508.1">
    <property type="nucleotide sequence ID" value="NZ_JBHSAT010000005.1"/>
</dbReference>
<dbReference type="Gene3D" id="2.60.120.10">
    <property type="entry name" value="Jelly Rolls"/>
    <property type="match status" value="1"/>
</dbReference>
<dbReference type="InterPro" id="IPR036390">
    <property type="entry name" value="WH_DNA-bd_sf"/>
</dbReference>
<evidence type="ECO:0000259" key="5">
    <source>
        <dbReference type="PROSITE" id="PS51063"/>
    </source>
</evidence>
<dbReference type="Proteomes" id="UP001595812">
    <property type="component" value="Unassembled WGS sequence"/>
</dbReference>
<dbReference type="SMART" id="SM00100">
    <property type="entry name" value="cNMP"/>
    <property type="match status" value="1"/>
</dbReference>
<evidence type="ECO:0000256" key="2">
    <source>
        <dbReference type="ARBA" id="ARBA00023125"/>
    </source>
</evidence>
<dbReference type="EMBL" id="JBHSAT010000005">
    <property type="protein sequence ID" value="MFC3877666.1"/>
    <property type="molecule type" value="Genomic_DNA"/>
</dbReference>
<dbReference type="InterPro" id="IPR050397">
    <property type="entry name" value="Env_Response_Regulators"/>
</dbReference>
<evidence type="ECO:0000256" key="3">
    <source>
        <dbReference type="ARBA" id="ARBA00023163"/>
    </source>
</evidence>
<dbReference type="InterPro" id="IPR018490">
    <property type="entry name" value="cNMP-bd_dom_sf"/>
</dbReference>
<dbReference type="Gene3D" id="1.10.10.10">
    <property type="entry name" value="Winged helix-like DNA-binding domain superfamily/Winged helix DNA-binding domain"/>
    <property type="match status" value="1"/>
</dbReference>
<evidence type="ECO:0000256" key="1">
    <source>
        <dbReference type="ARBA" id="ARBA00023015"/>
    </source>
</evidence>
<reference evidence="7" key="1">
    <citation type="journal article" date="2019" name="Int. J. Syst. Evol. Microbiol.">
        <title>The Global Catalogue of Microorganisms (GCM) 10K type strain sequencing project: providing services to taxonomists for standard genome sequencing and annotation.</title>
        <authorList>
            <consortium name="The Broad Institute Genomics Platform"/>
            <consortium name="The Broad Institute Genome Sequencing Center for Infectious Disease"/>
            <person name="Wu L."/>
            <person name="Ma J."/>
        </authorList>
    </citation>
    <scope>NUCLEOTIDE SEQUENCE [LARGE SCALE GENOMIC DNA]</scope>
    <source>
        <strain evidence="7">CECT 8979</strain>
    </source>
</reference>
<dbReference type="InterPro" id="IPR036388">
    <property type="entry name" value="WH-like_DNA-bd_sf"/>
</dbReference>
<accession>A0ABV8ALA9</accession>
<dbReference type="PANTHER" id="PTHR24567:SF58">
    <property type="entry name" value="CYCLIC AMP-BINDING REGULATORY PROTEIN"/>
    <property type="match status" value="1"/>
</dbReference>
<keyword evidence="1" id="KW-0805">Transcription regulation</keyword>
<keyword evidence="7" id="KW-1185">Reference proteome</keyword>
<dbReference type="SUPFAM" id="SSF46785">
    <property type="entry name" value="Winged helix' DNA-binding domain"/>
    <property type="match status" value="1"/>
</dbReference>
<dbReference type="PANTHER" id="PTHR24567">
    <property type="entry name" value="CRP FAMILY TRANSCRIPTIONAL REGULATORY PROTEIN"/>
    <property type="match status" value="1"/>
</dbReference>
<evidence type="ECO:0000259" key="4">
    <source>
        <dbReference type="PROSITE" id="PS50042"/>
    </source>
</evidence>
<dbReference type="Pfam" id="PF13545">
    <property type="entry name" value="HTH_Crp_2"/>
    <property type="match status" value="1"/>
</dbReference>
<organism evidence="6 7">
    <name type="scientific">Winogradskyella maritima</name>
    <dbReference type="NCBI Taxonomy" id="1517766"/>
    <lineage>
        <taxon>Bacteria</taxon>
        <taxon>Pseudomonadati</taxon>
        <taxon>Bacteroidota</taxon>
        <taxon>Flavobacteriia</taxon>
        <taxon>Flavobacteriales</taxon>
        <taxon>Flavobacteriaceae</taxon>
        <taxon>Winogradskyella</taxon>
    </lineage>
</organism>
<gene>
    <name evidence="6" type="ORF">ACFOSX_10510</name>
</gene>
<keyword evidence="3" id="KW-0804">Transcription</keyword>
<feature type="domain" description="HTH crp-type" evidence="5">
    <location>
        <begin position="153"/>
        <end position="221"/>
    </location>
</feature>
<keyword evidence="2" id="KW-0238">DNA-binding</keyword>
<comment type="caution">
    <text evidence="6">The sequence shown here is derived from an EMBL/GenBank/DDBJ whole genome shotgun (WGS) entry which is preliminary data.</text>
</comment>
<dbReference type="SUPFAM" id="SSF51206">
    <property type="entry name" value="cAMP-binding domain-like"/>
    <property type="match status" value="1"/>
</dbReference>
<sequence length="221" mass="24637">MENSSETRCENCIIRKLNALNALNKNELKRISDSKVTKRVKKGESIFEEGEKLNGVFCVRSGVSKLSKLSENGKDQIVKLVKKGELLGQRSVITEQSANLKAVALNDMEVCFIAKQEISTNIEGNIKFTKELLLRIADDLKTSEDALVLLGQKTVSERLLELFRYVKDNFGLDADGYLAILLTREDMANIIGTAKEVTIRTISSLKKEGSIETDGKRIKLL</sequence>
<dbReference type="CDD" id="cd00038">
    <property type="entry name" value="CAP_ED"/>
    <property type="match status" value="1"/>
</dbReference>
<protein>
    <submittedName>
        <fullName evidence="6">Crp/Fnr family transcriptional regulator</fullName>
    </submittedName>
</protein>
<dbReference type="InterPro" id="IPR000595">
    <property type="entry name" value="cNMP-bd_dom"/>
</dbReference>
<dbReference type="InterPro" id="IPR014710">
    <property type="entry name" value="RmlC-like_jellyroll"/>
</dbReference>
<dbReference type="PROSITE" id="PS51063">
    <property type="entry name" value="HTH_CRP_2"/>
    <property type="match status" value="1"/>
</dbReference>
<dbReference type="Pfam" id="PF00027">
    <property type="entry name" value="cNMP_binding"/>
    <property type="match status" value="1"/>
</dbReference>
<name>A0ABV8ALA9_9FLAO</name>
<dbReference type="PROSITE" id="PS50042">
    <property type="entry name" value="CNMP_BINDING_3"/>
    <property type="match status" value="1"/>
</dbReference>
<proteinExistence type="predicted"/>